<organism evidence="4 5">
    <name type="scientific">Altererythrobacter ishigakiensis</name>
    <dbReference type="NCBI Taxonomy" id="476157"/>
    <lineage>
        <taxon>Bacteria</taxon>
        <taxon>Pseudomonadati</taxon>
        <taxon>Pseudomonadota</taxon>
        <taxon>Alphaproteobacteria</taxon>
        <taxon>Sphingomonadales</taxon>
        <taxon>Erythrobacteraceae</taxon>
        <taxon>Altererythrobacter</taxon>
    </lineage>
</organism>
<keyword evidence="5" id="KW-1185">Reference proteome</keyword>
<dbReference type="GO" id="GO:0016747">
    <property type="term" value="F:acyltransferase activity, transferring groups other than amino-acyl groups"/>
    <property type="evidence" value="ECO:0007669"/>
    <property type="project" value="InterPro"/>
</dbReference>
<keyword evidence="1 4" id="KW-0808">Transferase</keyword>
<gene>
    <name evidence="4" type="ORF">JN10_1493</name>
</gene>
<dbReference type="CDD" id="cd04301">
    <property type="entry name" value="NAT_SF"/>
    <property type="match status" value="1"/>
</dbReference>
<evidence type="ECO:0000256" key="1">
    <source>
        <dbReference type="ARBA" id="ARBA00022679"/>
    </source>
</evidence>
<comment type="caution">
    <text evidence="4">The sequence shown here is derived from an EMBL/GenBank/DDBJ whole genome shotgun (WGS) entry which is preliminary data.</text>
</comment>
<protein>
    <submittedName>
        <fullName evidence="4">Putative acetyltransferase</fullName>
    </submittedName>
</protein>
<dbReference type="SUPFAM" id="SSF55729">
    <property type="entry name" value="Acyl-CoA N-acyltransferases (Nat)"/>
    <property type="match status" value="1"/>
</dbReference>
<accession>A0A562UW50</accession>
<name>A0A562UW50_9SPHN</name>
<evidence type="ECO:0000259" key="3">
    <source>
        <dbReference type="PROSITE" id="PS51186"/>
    </source>
</evidence>
<reference evidence="4 5" key="1">
    <citation type="submission" date="2019-07" db="EMBL/GenBank/DDBJ databases">
        <title>Genomic Encyclopedia of Archaeal and Bacterial Type Strains, Phase II (KMG-II): from individual species to whole genera.</title>
        <authorList>
            <person name="Goeker M."/>
        </authorList>
    </citation>
    <scope>NUCLEOTIDE SEQUENCE [LARGE SCALE GENOMIC DNA]</scope>
    <source>
        <strain evidence="4 5">ATCC BAA-2084</strain>
    </source>
</reference>
<evidence type="ECO:0000313" key="5">
    <source>
        <dbReference type="Proteomes" id="UP000320547"/>
    </source>
</evidence>
<dbReference type="Gene3D" id="3.40.630.30">
    <property type="match status" value="1"/>
</dbReference>
<dbReference type="PROSITE" id="PS51186">
    <property type="entry name" value="GNAT"/>
    <property type="match status" value="1"/>
</dbReference>
<dbReference type="STRING" id="476157.GCA_001663155_01861"/>
<dbReference type="OrthoDB" id="9803233at2"/>
<dbReference type="PANTHER" id="PTHR43877">
    <property type="entry name" value="AMINOALKYLPHOSPHONATE N-ACETYLTRANSFERASE-RELATED-RELATED"/>
    <property type="match status" value="1"/>
</dbReference>
<proteinExistence type="predicted"/>
<dbReference type="RefSeq" id="WP_067600249.1">
    <property type="nucleotide sequence ID" value="NZ_CP015963.1"/>
</dbReference>
<dbReference type="InterPro" id="IPR016181">
    <property type="entry name" value="Acyl_CoA_acyltransferase"/>
</dbReference>
<evidence type="ECO:0000256" key="2">
    <source>
        <dbReference type="ARBA" id="ARBA00023315"/>
    </source>
</evidence>
<dbReference type="Proteomes" id="UP000320547">
    <property type="component" value="Unassembled WGS sequence"/>
</dbReference>
<dbReference type="InterPro" id="IPR000182">
    <property type="entry name" value="GNAT_dom"/>
</dbReference>
<evidence type="ECO:0000313" key="4">
    <source>
        <dbReference type="EMBL" id="TWJ09845.1"/>
    </source>
</evidence>
<dbReference type="InterPro" id="IPR050832">
    <property type="entry name" value="Bact_Acetyltransf"/>
</dbReference>
<dbReference type="AlphaFoldDB" id="A0A562UW50"/>
<dbReference type="PANTHER" id="PTHR43877:SF5">
    <property type="entry name" value="BLL8307 PROTEIN"/>
    <property type="match status" value="1"/>
</dbReference>
<dbReference type="Pfam" id="PF00583">
    <property type="entry name" value="Acetyltransf_1"/>
    <property type="match status" value="1"/>
</dbReference>
<keyword evidence="2" id="KW-0012">Acyltransferase</keyword>
<feature type="domain" description="N-acetyltransferase" evidence="3">
    <location>
        <begin position="1"/>
        <end position="153"/>
    </location>
</feature>
<dbReference type="EMBL" id="VLLK01000001">
    <property type="protein sequence ID" value="TWJ09845.1"/>
    <property type="molecule type" value="Genomic_DNA"/>
</dbReference>
<sequence length="153" mass="16564">MRVERVSLADSQVSDLLEAHQRNMYEISPPGTSFALDLSGLSGPTISLFGAWEGDTLIAVGAINRLSEKQAEIKSMRTHAEHLGKGAAQAVLNLILETARTDGVERISLETGTSEDFMPAVKLYLKNGFEPGEAFAGYANGPHNQCYHLDFAL</sequence>